<feature type="transmembrane region" description="Helical" evidence="1">
    <location>
        <begin position="73"/>
        <end position="101"/>
    </location>
</feature>
<dbReference type="RefSeq" id="WP_400185897.1">
    <property type="nucleotide sequence ID" value="NZ_JBGORX010000001.1"/>
</dbReference>
<keyword evidence="1" id="KW-1133">Transmembrane helix</keyword>
<reference evidence="2 3" key="1">
    <citation type="submission" date="2024-08" db="EMBL/GenBank/DDBJ databases">
        <title>Draft Genome Sequence of Legionella lytica strain DSB2004, Isolated From a Fire Sprinkler System.</title>
        <authorList>
            <person name="Everhart A.D."/>
            <person name="Kidane D.T."/>
            <person name="Farone A.L."/>
            <person name="Farone M.B."/>
        </authorList>
    </citation>
    <scope>NUCLEOTIDE SEQUENCE [LARGE SCALE GENOMIC DNA]</scope>
    <source>
        <strain evidence="2 3">DSB2004</strain>
    </source>
</reference>
<keyword evidence="3" id="KW-1185">Reference proteome</keyword>
<feature type="transmembrane region" description="Helical" evidence="1">
    <location>
        <begin position="150"/>
        <end position="172"/>
    </location>
</feature>
<feature type="transmembrane region" description="Helical" evidence="1">
    <location>
        <begin position="30"/>
        <end position="53"/>
    </location>
</feature>
<proteinExistence type="predicted"/>
<evidence type="ECO:0000313" key="2">
    <source>
        <dbReference type="EMBL" id="MFJ1267305.1"/>
    </source>
</evidence>
<dbReference type="Proteomes" id="UP001615550">
    <property type="component" value="Unassembled WGS sequence"/>
</dbReference>
<protein>
    <recommendedName>
        <fullName evidence="4">DUF2254 domain-containing protein</fullName>
    </recommendedName>
</protein>
<keyword evidence="1" id="KW-0472">Membrane</keyword>
<evidence type="ECO:0008006" key="4">
    <source>
        <dbReference type="Google" id="ProtNLM"/>
    </source>
</evidence>
<evidence type="ECO:0000313" key="3">
    <source>
        <dbReference type="Proteomes" id="UP001615550"/>
    </source>
</evidence>
<comment type="caution">
    <text evidence="2">The sequence shown here is derived from an EMBL/GenBank/DDBJ whole genome shotgun (WGS) entry which is preliminary data.</text>
</comment>
<evidence type="ECO:0000256" key="1">
    <source>
        <dbReference type="SAM" id="Phobius"/>
    </source>
</evidence>
<gene>
    <name evidence="2" type="ORF">ACD661_01900</name>
</gene>
<keyword evidence="1" id="KW-0812">Transmembrane</keyword>
<name>A0ABW8D3M9_9GAMM</name>
<dbReference type="EMBL" id="JBGORX010000001">
    <property type="protein sequence ID" value="MFJ1267305.1"/>
    <property type="molecule type" value="Genomic_DNA"/>
</dbReference>
<organism evidence="2 3">
    <name type="scientific">Legionella lytica</name>
    <dbReference type="NCBI Taxonomy" id="96232"/>
    <lineage>
        <taxon>Bacteria</taxon>
        <taxon>Pseudomonadati</taxon>
        <taxon>Pseudomonadota</taxon>
        <taxon>Gammaproteobacteria</taxon>
        <taxon>Legionellales</taxon>
        <taxon>Legionellaceae</taxon>
        <taxon>Legionella</taxon>
    </lineage>
</organism>
<feature type="transmembrane region" description="Helical" evidence="1">
    <location>
        <begin position="107"/>
        <end position="130"/>
    </location>
</feature>
<sequence length="377" mass="42018">MLVNKFQKVITYIRETQEVALFSTMADTRWYSAFGGSPLFFIMLPFIGILLTLNALMNAYKLAQASNKNLDQWFNFIASATGAVLASISLYGAVLSAFMGLSFAAGPWFFLSSLSLAITHQTIMMGINFYRAYESEADRSQRMHHVQAALNNVFVLGLLSAVVGAVLFIMLLPSVAPTLGMVSAMSAAALTLFDMMWRTLPHNGKIWIKERLHLGKSELSQNNMQPRVAKGVRLDVEEAQEINPNHHRLFTRFVYSNEVKGMTVEQAGNYLTHVIQRKINAYGDDTIAPYDAKTNDKIIVLNKLITVISKKEDALVSKDALIAQSPLAFQSFWAEKGDVEQLVDAVMLFQKQVIQVSNLDDMARELSAAQTQQFKNA</sequence>
<accession>A0ABW8D3M9</accession>